<dbReference type="AlphaFoldDB" id="A0A0D8L1S7"/>
<sequence length="100" mass="10647">MVFPDYLRPVPALLPVVFTPQAAAQTQILAAEDTVHHTHGCRGNHSLAHTAPADTDAAGDHDTAICPAGGRLYGAGRIPYRCLFPATDIFGDRAGRPCQR</sequence>
<name>A0A0D8L1S7_MORMO</name>
<evidence type="ECO:0000313" key="2">
    <source>
        <dbReference type="Proteomes" id="UP000032582"/>
    </source>
</evidence>
<protein>
    <submittedName>
        <fullName evidence="1">Uncharacterized protein</fullName>
    </submittedName>
</protein>
<dbReference type="Proteomes" id="UP000032582">
    <property type="component" value="Unassembled WGS sequence"/>
</dbReference>
<accession>A0A0D8L1S7</accession>
<proteinExistence type="predicted"/>
<evidence type="ECO:0000313" key="1">
    <source>
        <dbReference type="EMBL" id="KJF75629.1"/>
    </source>
</evidence>
<comment type="caution">
    <text evidence="1">The sequence shown here is derived from an EMBL/GenBank/DDBJ whole genome shotgun (WGS) entry which is preliminary data.</text>
</comment>
<reference evidence="1 2" key="1">
    <citation type="submission" date="2015-02" db="EMBL/GenBank/DDBJ databases">
        <title>Whole genome shotgun sequencing of cultured foodborne pathogen.</title>
        <authorList>
            <person name="Timme R."/>
            <person name="Allard M.W."/>
            <person name="Strain E."/>
            <person name="Evans P.S."/>
            <person name="Brown E."/>
        </authorList>
    </citation>
    <scope>NUCLEOTIDE SEQUENCE [LARGE SCALE GENOMIC DNA]</scope>
    <source>
        <strain evidence="1 2">GCSL-TSO-24</strain>
    </source>
</reference>
<gene>
    <name evidence="1" type="ORF">UA45_22570</name>
</gene>
<organism evidence="1 2">
    <name type="scientific">Morganella morganii</name>
    <name type="common">Proteus morganii</name>
    <dbReference type="NCBI Taxonomy" id="582"/>
    <lineage>
        <taxon>Bacteria</taxon>
        <taxon>Pseudomonadati</taxon>
        <taxon>Pseudomonadota</taxon>
        <taxon>Gammaproteobacteria</taxon>
        <taxon>Enterobacterales</taxon>
        <taxon>Morganellaceae</taxon>
        <taxon>Morganella</taxon>
    </lineage>
</organism>
<dbReference type="EMBL" id="JZSH01000602">
    <property type="protein sequence ID" value="KJF75629.1"/>
    <property type="molecule type" value="Genomic_DNA"/>
</dbReference>